<evidence type="ECO:0000256" key="1">
    <source>
        <dbReference type="ARBA" id="ARBA00007664"/>
    </source>
</evidence>
<evidence type="ECO:0000313" key="5">
    <source>
        <dbReference type="EMBL" id="ROS43775.1"/>
    </source>
</evidence>
<dbReference type="InterPro" id="IPR043504">
    <property type="entry name" value="Peptidase_S1_PA_chymotrypsin"/>
</dbReference>
<dbReference type="GO" id="GO:0006508">
    <property type="term" value="P:proteolysis"/>
    <property type="evidence" value="ECO:0007669"/>
    <property type="project" value="InterPro"/>
</dbReference>
<evidence type="ECO:0000259" key="4">
    <source>
        <dbReference type="PROSITE" id="PS50240"/>
    </source>
</evidence>
<dbReference type="InterPro" id="IPR001314">
    <property type="entry name" value="Peptidase_S1A"/>
</dbReference>
<dbReference type="PRINTS" id="PR00722">
    <property type="entry name" value="CHYMOTRYPSIN"/>
</dbReference>
<evidence type="ECO:0000256" key="3">
    <source>
        <dbReference type="SAM" id="SignalP"/>
    </source>
</evidence>
<evidence type="ECO:0000313" key="6">
    <source>
        <dbReference type="Proteomes" id="UP000274843"/>
    </source>
</evidence>
<comment type="similarity">
    <text evidence="1">Belongs to the peptidase S1 family.</text>
</comment>
<sequence>MRIFRWISAITAAAGIAVGGAAPAVAAGPAVEPFIIGGSTVSSAPWAAAVFVNGQFNCSGTIIASRWVLTAKHCLGSSMTVRVGSVYRSSGGVTATVTRQVANPSTDFALLQLGTSVSTTYARLASADPAVSSTNSIYGWGRTSYNGSASEQLKTATVRNTRIGGSCTDAYGGRAICSTGVSGVAWKGDSGGPQMANGVQVGVASMADGSSSQIYGSVAANRSWISQTTGV</sequence>
<dbReference type="InterPro" id="IPR050430">
    <property type="entry name" value="Peptidase_S1"/>
</dbReference>
<protein>
    <submittedName>
        <fullName evidence="5">Trypsin</fullName>
    </submittedName>
</protein>
<dbReference type="EMBL" id="RKHY01000001">
    <property type="protein sequence ID" value="ROS43775.1"/>
    <property type="molecule type" value="Genomic_DNA"/>
</dbReference>
<dbReference type="AlphaFoldDB" id="A0A3N2H6N3"/>
<dbReference type="RefSeq" id="WP_123685914.1">
    <property type="nucleotide sequence ID" value="NZ_RKHY01000001.1"/>
</dbReference>
<gene>
    <name evidence="5" type="ORF">EDD35_6195</name>
</gene>
<dbReference type="GeneID" id="301847462"/>
<proteinExistence type="inferred from homology"/>
<feature type="signal peptide" evidence="3">
    <location>
        <begin position="1"/>
        <end position="26"/>
    </location>
</feature>
<evidence type="ECO:0000256" key="2">
    <source>
        <dbReference type="ARBA" id="ARBA00023157"/>
    </source>
</evidence>
<dbReference type="Pfam" id="PF00089">
    <property type="entry name" value="Trypsin"/>
    <property type="match status" value="1"/>
</dbReference>
<accession>A0A3N2H6N3</accession>
<dbReference type="PANTHER" id="PTHR24276:SF91">
    <property type="entry name" value="AT26814P-RELATED"/>
    <property type="match status" value="1"/>
</dbReference>
<keyword evidence="3" id="KW-0732">Signal</keyword>
<dbReference type="InterPro" id="IPR001254">
    <property type="entry name" value="Trypsin_dom"/>
</dbReference>
<dbReference type="GO" id="GO:0004252">
    <property type="term" value="F:serine-type endopeptidase activity"/>
    <property type="evidence" value="ECO:0007669"/>
    <property type="project" value="InterPro"/>
</dbReference>
<keyword evidence="6" id="KW-1185">Reference proteome</keyword>
<reference evidence="5 6" key="1">
    <citation type="submission" date="2018-11" db="EMBL/GenBank/DDBJ databases">
        <title>Sequencing the genomes of 1000 actinobacteria strains.</title>
        <authorList>
            <person name="Klenk H.-P."/>
        </authorList>
    </citation>
    <scope>NUCLEOTIDE SEQUENCE [LARGE SCALE GENOMIC DNA]</scope>
    <source>
        <strain evidence="5 6">DSM 44348</strain>
    </source>
</reference>
<dbReference type="SUPFAM" id="SSF50494">
    <property type="entry name" value="Trypsin-like serine proteases"/>
    <property type="match status" value="1"/>
</dbReference>
<dbReference type="PANTHER" id="PTHR24276">
    <property type="entry name" value="POLYSERASE-RELATED"/>
    <property type="match status" value="1"/>
</dbReference>
<dbReference type="SMART" id="SM00020">
    <property type="entry name" value="Tryp_SPc"/>
    <property type="match status" value="1"/>
</dbReference>
<dbReference type="PROSITE" id="PS50240">
    <property type="entry name" value="TRYPSIN_DOM"/>
    <property type="match status" value="1"/>
</dbReference>
<dbReference type="Gene3D" id="2.40.10.10">
    <property type="entry name" value="Trypsin-like serine proteases"/>
    <property type="match status" value="1"/>
</dbReference>
<feature type="chain" id="PRO_5018295304" evidence="3">
    <location>
        <begin position="27"/>
        <end position="231"/>
    </location>
</feature>
<dbReference type="InterPro" id="IPR009003">
    <property type="entry name" value="Peptidase_S1_PA"/>
</dbReference>
<feature type="domain" description="Peptidase S1" evidence="4">
    <location>
        <begin position="35"/>
        <end position="230"/>
    </location>
</feature>
<name>A0A3N2H6N3_9PSEU</name>
<comment type="caution">
    <text evidence="5">The sequence shown here is derived from an EMBL/GenBank/DDBJ whole genome shotgun (WGS) entry which is preliminary data.</text>
</comment>
<dbReference type="Proteomes" id="UP000274843">
    <property type="component" value="Unassembled WGS sequence"/>
</dbReference>
<organism evidence="5 6">
    <name type="scientific">Amycolatopsis thermoflava</name>
    <dbReference type="NCBI Taxonomy" id="84480"/>
    <lineage>
        <taxon>Bacteria</taxon>
        <taxon>Bacillati</taxon>
        <taxon>Actinomycetota</taxon>
        <taxon>Actinomycetes</taxon>
        <taxon>Pseudonocardiales</taxon>
        <taxon>Pseudonocardiaceae</taxon>
        <taxon>Amycolatopsis</taxon>
        <taxon>Amycolatopsis methanolica group</taxon>
    </lineage>
</organism>
<keyword evidence="2" id="KW-1015">Disulfide bond</keyword>